<dbReference type="PANTHER" id="PTHR43283:SF15">
    <property type="entry name" value="CONSERVED PROTEIN"/>
    <property type="match status" value="1"/>
</dbReference>
<evidence type="ECO:0000259" key="1">
    <source>
        <dbReference type="Pfam" id="PF00144"/>
    </source>
</evidence>
<proteinExistence type="predicted"/>
<protein>
    <submittedName>
        <fullName evidence="2">Beta-lactamase family protein</fullName>
    </submittedName>
</protein>
<accession>A0ABX1RJE1</accession>
<keyword evidence="3" id="KW-1185">Reference proteome</keyword>
<evidence type="ECO:0000313" key="2">
    <source>
        <dbReference type="EMBL" id="NMH79579.1"/>
    </source>
</evidence>
<dbReference type="InterPro" id="IPR012338">
    <property type="entry name" value="Beta-lactam/transpept-like"/>
</dbReference>
<gene>
    <name evidence="2" type="ORF">HF577_21100</name>
</gene>
<organism evidence="2 3">
    <name type="scientific">Pseudonocardia xinjiangensis</name>
    <dbReference type="NCBI Taxonomy" id="75289"/>
    <lineage>
        <taxon>Bacteria</taxon>
        <taxon>Bacillati</taxon>
        <taxon>Actinomycetota</taxon>
        <taxon>Actinomycetes</taxon>
        <taxon>Pseudonocardiales</taxon>
        <taxon>Pseudonocardiaceae</taxon>
        <taxon>Pseudonocardia</taxon>
    </lineage>
</organism>
<dbReference type="RefSeq" id="WP_169397645.1">
    <property type="nucleotide sequence ID" value="NZ_BAAAJH010000005.1"/>
</dbReference>
<dbReference type="Gene3D" id="3.40.710.10">
    <property type="entry name" value="DD-peptidase/beta-lactamase superfamily"/>
    <property type="match status" value="1"/>
</dbReference>
<reference evidence="2 3" key="1">
    <citation type="submission" date="2020-04" db="EMBL/GenBank/DDBJ databases">
        <authorList>
            <person name="Klaysubun C."/>
            <person name="Duangmal K."/>
            <person name="Lipun K."/>
        </authorList>
    </citation>
    <scope>NUCLEOTIDE SEQUENCE [LARGE SCALE GENOMIC DNA]</scope>
    <source>
        <strain evidence="2 3">JCM 11839</strain>
    </source>
</reference>
<dbReference type="Proteomes" id="UP001296706">
    <property type="component" value="Unassembled WGS sequence"/>
</dbReference>
<feature type="domain" description="Beta-lactamase-related" evidence="1">
    <location>
        <begin position="20"/>
        <end position="255"/>
    </location>
</feature>
<dbReference type="EMBL" id="JAAXKY010000072">
    <property type="protein sequence ID" value="NMH79579.1"/>
    <property type="molecule type" value="Genomic_DNA"/>
</dbReference>
<dbReference type="Pfam" id="PF00144">
    <property type="entry name" value="Beta-lactamase"/>
    <property type="match status" value="1"/>
</dbReference>
<dbReference type="PANTHER" id="PTHR43283">
    <property type="entry name" value="BETA-LACTAMASE-RELATED"/>
    <property type="match status" value="1"/>
</dbReference>
<dbReference type="SUPFAM" id="SSF56601">
    <property type="entry name" value="beta-lactamase/transpeptidase-like"/>
    <property type="match status" value="1"/>
</dbReference>
<dbReference type="InterPro" id="IPR050789">
    <property type="entry name" value="Diverse_Enzym_Activities"/>
</dbReference>
<dbReference type="InterPro" id="IPR001466">
    <property type="entry name" value="Beta-lactam-related"/>
</dbReference>
<name>A0ABX1RJE1_9PSEU</name>
<evidence type="ECO:0000313" key="3">
    <source>
        <dbReference type="Proteomes" id="UP001296706"/>
    </source>
</evidence>
<sequence length="273" mass="28354">MPDLRAAVGLVLDWPVDHAAAAVVTADGTVGATAGAQDRVFRLASVTKPLAAYAVLVAVEEGAVEWDTPAGPEGSTVRHLAAHTSGLSFSDGVVQAAPGTRRIYSNVGFEVLGETIAAAAGMPFAQYLHEAVLEPLGMSATRLDGSPAADAVSSCADMARFAAELQAPTLVDRATLDDATTTAFPGVDGILPGFGRQRPNDWGLGFEIRDGKSPHWTGSNSSPRTFGHFGQSGTFLWVDPDAGAACVVLTDRDFGPWAIESWPPVTDKILAAL</sequence>
<comment type="caution">
    <text evidence="2">The sequence shown here is derived from an EMBL/GenBank/DDBJ whole genome shotgun (WGS) entry which is preliminary data.</text>
</comment>